<dbReference type="InterPro" id="IPR036869">
    <property type="entry name" value="J_dom_sf"/>
</dbReference>
<dbReference type="CDD" id="cd06257">
    <property type="entry name" value="DnaJ"/>
    <property type="match status" value="1"/>
</dbReference>
<name>A0A437QD43_9GAMM</name>
<evidence type="ECO:0000256" key="1">
    <source>
        <dbReference type="ARBA" id="ARBA00004167"/>
    </source>
</evidence>
<accession>A0A437QD43</accession>
<comment type="similarity">
    <text evidence="6">Belongs to the TIM14 family.</text>
</comment>
<feature type="domain" description="J" evidence="8">
    <location>
        <begin position="101"/>
        <end position="154"/>
    </location>
</feature>
<evidence type="ECO:0000259" key="8">
    <source>
        <dbReference type="PROSITE" id="PS50076"/>
    </source>
</evidence>
<keyword evidence="2 7" id="KW-0812">Transmembrane</keyword>
<dbReference type="Proteomes" id="UP000282818">
    <property type="component" value="Unassembled WGS sequence"/>
</dbReference>
<evidence type="ECO:0000256" key="3">
    <source>
        <dbReference type="ARBA" id="ARBA00022989"/>
    </source>
</evidence>
<evidence type="ECO:0000256" key="2">
    <source>
        <dbReference type="ARBA" id="ARBA00022692"/>
    </source>
</evidence>
<dbReference type="InterPro" id="IPR001623">
    <property type="entry name" value="DnaJ_domain"/>
</dbReference>
<organism evidence="9 10">
    <name type="scientific">Neptunomonas marina</name>
    <dbReference type="NCBI Taxonomy" id="1815562"/>
    <lineage>
        <taxon>Bacteria</taxon>
        <taxon>Pseudomonadati</taxon>
        <taxon>Pseudomonadota</taxon>
        <taxon>Gammaproteobacteria</taxon>
        <taxon>Oceanospirillales</taxon>
        <taxon>Oceanospirillaceae</taxon>
        <taxon>Neptunomonas</taxon>
    </lineage>
</organism>
<evidence type="ECO:0000256" key="6">
    <source>
        <dbReference type="ARBA" id="ARBA00038105"/>
    </source>
</evidence>
<reference evidence="9 10" key="1">
    <citation type="submission" date="2019-01" db="EMBL/GenBank/DDBJ databases">
        <authorList>
            <person name="Chen W.-M."/>
        </authorList>
    </citation>
    <scope>NUCLEOTIDE SEQUENCE [LARGE SCALE GENOMIC DNA]</scope>
    <source>
        <strain evidence="9 10">HPM-16</strain>
    </source>
</reference>
<dbReference type="GO" id="GO:0016020">
    <property type="term" value="C:membrane"/>
    <property type="evidence" value="ECO:0007669"/>
    <property type="project" value="UniProtKB-SubCell"/>
</dbReference>
<feature type="transmembrane region" description="Helical" evidence="7">
    <location>
        <begin position="37"/>
        <end position="67"/>
    </location>
</feature>
<evidence type="ECO:0000313" key="9">
    <source>
        <dbReference type="EMBL" id="RVU32460.1"/>
    </source>
</evidence>
<dbReference type="AlphaFoldDB" id="A0A437QD43"/>
<dbReference type="Gene3D" id="1.10.287.110">
    <property type="entry name" value="DnaJ domain"/>
    <property type="match status" value="1"/>
</dbReference>
<keyword evidence="4 7" id="KW-0472">Membrane</keyword>
<keyword evidence="10" id="KW-1185">Reference proteome</keyword>
<dbReference type="EMBL" id="SACQ01000001">
    <property type="protein sequence ID" value="RVU32460.1"/>
    <property type="molecule type" value="Genomic_DNA"/>
</dbReference>
<comment type="caution">
    <text evidence="9">The sequence shown here is derived from an EMBL/GenBank/DDBJ whole genome shotgun (WGS) entry which is preliminary data.</text>
</comment>
<gene>
    <name evidence="9" type="ORF">EOE65_02085</name>
</gene>
<dbReference type="PROSITE" id="PS50076">
    <property type="entry name" value="DNAJ_2"/>
    <property type="match status" value="1"/>
</dbReference>
<dbReference type="PANTHER" id="PTHR12763">
    <property type="match status" value="1"/>
</dbReference>
<keyword evidence="5" id="KW-0143">Chaperone</keyword>
<evidence type="ECO:0000256" key="5">
    <source>
        <dbReference type="ARBA" id="ARBA00023186"/>
    </source>
</evidence>
<keyword evidence="3 7" id="KW-1133">Transmembrane helix</keyword>
<sequence>MSPFLLIVLGALVIAGFLWFNSQPAARKGAAAFKLIFLAVVVTLVVLTVSGRIHWLGGAFAALLILFKKYGFLMRFVPVLNRLFKARKSPPSNTTEMSRTQALDILGLKEPCSRDDIIQAHRKLMQRLHPDQGGNTYLAAQLNAARDCLLEDQS</sequence>
<comment type="subcellular location">
    <subcellularLocation>
        <location evidence="1">Membrane</location>
        <topology evidence="1">Single-pass membrane protein</topology>
    </subcellularLocation>
</comment>
<evidence type="ECO:0000256" key="7">
    <source>
        <dbReference type="SAM" id="Phobius"/>
    </source>
</evidence>
<dbReference type="RefSeq" id="WP_127692629.1">
    <property type="nucleotide sequence ID" value="NZ_SACQ01000001.1"/>
</dbReference>
<proteinExistence type="inferred from homology"/>
<evidence type="ECO:0000313" key="10">
    <source>
        <dbReference type="Proteomes" id="UP000282818"/>
    </source>
</evidence>
<dbReference type="PANTHER" id="PTHR12763:SF28">
    <property type="entry name" value="GEO10507P1-RELATED"/>
    <property type="match status" value="1"/>
</dbReference>
<evidence type="ECO:0000256" key="4">
    <source>
        <dbReference type="ARBA" id="ARBA00023136"/>
    </source>
</evidence>
<dbReference type="SUPFAM" id="SSF46565">
    <property type="entry name" value="Chaperone J-domain"/>
    <property type="match status" value="1"/>
</dbReference>
<dbReference type="SMART" id="SM00271">
    <property type="entry name" value="DnaJ"/>
    <property type="match status" value="1"/>
</dbReference>
<protein>
    <recommendedName>
        <fullName evidence="8">J domain-containing protein</fullName>
    </recommendedName>
</protein>